<dbReference type="GO" id="GO:0003677">
    <property type="term" value="F:DNA binding"/>
    <property type="evidence" value="ECO:0007669"/>
    <property type="project" value="UniProtKB-KW"/>
</dbReference>
<dbReference type="InterPro" id="IPR011791">
    <property type="entry name" value="CadR-PbrR"/>
</dbReference>
<dbReference type="GO" id="GO:0045893">
    <property type="term" value="P:positive regulation of DNA-templated transcription"/>
    <property type="evidence" value="ECO:0007669"/>
    <property type="project" value="InterPro"/>
</dbReference>
<sequence length="145" mass="15877">MKIGELASRAGCDAQTVRFYEREGLLPEPPRQSSGYRQYADGHLARLGFIRHCRSLDIPLPEVRQLLALAETPSESCGQVNGLIDRHIELVRERVRALQSLETQLVSLRRACDGDASHPCTILQSFMGVAGEHACACHGAGALRA</sequence>
<dbReference type="EMBL" id="SMLK01000010">
    <property type="protein sequence ID" value="TFY96682.1"/>
    <property type="molecule type" value="Genomic_DNA"/>
</dbReference>
<dbReference type="AlphaFoldDB" id="A0A4Z0BBW8"/>
<dbReference type="PANTHER" id="PTHR30204">
    <property type="entry name" value="REDOX-CYCLING DRUG-SENSING TRANSCRIPTIONAL ACTIVATOR SOXR"/>
    <property type="match status" value="1"/>
</dbReference>
<evidence type="ECO:0000259" key="2">
    <source>
        <dbReference type="PROSITE" id="PS50937"/>
    </source>
</evidence>
<proteinExistence type="predicted"/>
<dbReference type="GO" id="GO:0003700">
    <property type="term" value="F:DNA-binding transcription factor activity"/>
    <property type="evidence" value="ECO:0007669"/>
    <property type="project" value="InterPro"/>
</dbReference>
<dbReference type="InterPro" id="IPR047057">
    <property type="entry name" value="MerR_fam"/>
</dbReference>
<evidence type="ECO:0000313" key="4">
    <source>
        <dbReference type="Proteomes" id="UP000297839"/>
    </source>
</evidence>
<keyword evidence="1" id="KW-0238">DNA-binding</keyword>
<dbReference type="GO" id="GO:0046872">
    <property type="term" value="F:metal ion binding"/>
    <property type="evidence" value="ECO:0007669"/>
    <property type="project" value="InterPro"/>
</dbReference>
<dbReference type="InterPro" id="IPR000551">
    <property type="entry name" value="MerR-type_HTH_dom"/>
</dbReference>
<dbReference type="SMART" id="SM00422">
    <property type="entry name" value="HTH_MERR"/>
    <property type="match status" value="1"/>
</dbReference>
<comment type="caution">
    <text evidence="3">The sequence shown here is derived from an EMBL/GenBank/DDBJ whole genome shotgun (WGS) entry which is preliminary data.</text>
</comment>
<dbReference type="SUPFAM" id="SSF46955">
    <property type="entry name" value="Putative DNA-binding domain"/>
    <property type="match status" value="1"/>
</dbReference>
<dbReference type="NCBIfam" id="TIGR02047">
    <property type="entry name" value="CadR-PbrR"/>
    <property type="match status" value="1"/>
</dbReference>
<dbReference type="InterPro" id="IPR009061">
    <property type="entry name" value="DNA-bd_dom_put_sf"/>
</dbReference>
<dbReference type="PRINTS" id="PR00040">
    <property type="entry name" value="HTHMERR"/>
</dbReference>
<evidence type="ECO:0000313" key="3">
    <source>
        <dbReference type="EMBL" id="TFY96682.1"/>
    </source>
</evidence>
<dbReference type="Proteomes" id="UP000297839">
    <property type="component" value="Unassembled WGS sequence"/>
</dbReference>
<reference evidence="3 4" key="1">
    <citation type="submission" date="2019-03" db="EMBL/GenBank/DDBJ databases">
        <title>Ramlibacter sp. 18x22-1, whole genome shotgun sequence.</title>
        <authorList>
            <person name="Zhang X."/>
            <person name="Feng G."/>
            <person name="Zhu H."/>
        </authorList>
    </citation>
    <scope>NUCLEOTIDE SEQUENCE [LARGE SCALE GENOMIC DNA]</scope>
    <source>
        <strain evidence="3 4">18x22-1</strain>
    </source>
</reference>
<dbReference type="PANTHER" id="PTHR30204:SF92">
    <property type="entry name" value="HTH-TYPE TRANSCRIPTIONAL REGULATOR ZNTR"/>
    <property type="match status" value="1"/>
</dbReference>
<feature type="domain" description="HTH merR-type" evidence="2">
    <location>
        <begin position="1"/>
        <end position="69"/>
    </location>
</feature>
<gene>
    <name evidence="3" type="primary">cadR</name>
    <name evidence="3" type="ORF">EZ216_20065</name>
</gene>
<evidence type="ECO:0000256" key="1">
    <source>
        <dbReference type="ARBA" id="ARBA00023125"/>
    </source>
</evidence>
<organism evidence="3 4">
    <name type="scientific">Ramlibacter humi</name>
    <dbReference type="NCBI Taxonomy" id="2530451"/>
    <lineage>
        <taxon>Bacteria</taxon>
        <taxon>Pseudomonadati</taxon>
        <taxon>Pseudomonadota</taxon>
        <taxon>Betaproteobacteria</taxon>
        <taxon>Burkholderiales</taxon>
        <taxon>Comamonadaceae</taxon>
        <taxon>Ramlibacter</taxon>
    </lineage>
</organism>
<name>A0A4Z0BBW8_9BURK</name>
<keyword evidence="4" id="KW-1185">Reference proteome</keyword>
<dbReference type="OrthoDB" id="9808480at2"/>
<dbReference type="RefSeq" id="WP_135251575.1">
    <property type="nucleotide sequence ID" value="NZ_SMLK01000010.1"/>
</dbReference>
<dbReference type="Pfam" id="PF13411">
    <property type="entry name" value="MerR_1"/>
    <property type="match status" value="1"/>
</dbReference>
<protein>
    <submittedName>
        <fullName evidence="3">Cd(II)/Pb(II)-responsive transcriptional regulator</fullName>
    </submittedName>
</protein>
<accession>A0A4Z0BBW8</accession>
<dbReference type="CDD" id="cd04784">
    <property type="entry name" value="HTH_CadR-PbrR"/>
    <property type="match status" value="1"/>
</dbReference>
<dbReference type="Gene3D" id="1.10.1660.10">
    <property type="match status" value="1"/>
</dbReference>
<dbReference type="PROSITE" id="PS50937">
    <property type="entry name" value="HTH_MERR_2"/>
    <property type="match status" value="1"/>
</dbReference>